<evidence type="ECO:0000259" key="1">
    <source>
        <dbReference type="Pfam" id="PF03101"/>
    </source>
</evidence>
<evidence type="ECO:0000313" key="3">
    <source>
        <dbReference type="Proteomes" id="UP000823388"/>
    </source>
</evidence>
<organism evidence="2 3">
    <name type="scientific">Panicum virgatum</name>
    <name type="common">Blackwell switchgrass</name>
    <dbReference type="NCBI Taxonomy" id="38727"/>
    <lineage>
        <taxon>Eukaryota</taxon>
        <taxon>Viridiplantae</taxon>
        <taxon>Streptophyta</taxon>
        <taxon>Embryophyta</taxon>
        <taxon>Tracheophyta</taxon>
        <taxon>Spermatophyta</taxon>
        <taxon>Magnoliopsida</taxon>
        <taxon>Liliopsida</taxon>
        <taxon>Poales</taxon>
        <taxon>Poaceae</taxon>
        <taxon>PACMAD clade</taxon>
        <taxon>Panicoideae</taxon>
        <taxon>Panicodae</taxon>
        <taxon>Paniceae</taxon>
        <taxon>Panicinae</taxon>
        <taxon>Panicum</taxon>
        <taxon>Panicum sect. Hiantes</taxon>
    </lineage>
</organism>
<dbReference type="PANTHER" id="PTHR47482">
    <property type="entry name" value="OS11G0632001 PROTEIN"/>
    <property type="match status" value="1"/>
</dbReference>
<dbReference type="AlphaFoldDB" id="A0A8T0U0L4"/>
<dbReference type="PANTHER" id="PTHR47482:SF5">
    <property type="entry name" value="FAR1 DOMAIN-CONTAINING PROTEIN"/>
    <property type="match status" value="1"/>
</dbReference>
<feature type="domain" description="FAR1" evidence="1">
    <location>
        <begin position="242"/>
        <end position="332"/>
    </location>
</feature>
<gene>
    <name evidence="2" type="ORF">PVAP13_3NG258141</name>
</gene>
<reference evidence="2" key="1">
    <citation type="submission" date="2020-05" db="EMBL/GenBank/DDBJ databases">
        <title>WGS assembly of Panicum virgatum.</title>
        <authorList>
            <person name="Lovell J.T."/>
            <person name="Jenkins J."/>
            <person name="Shu S."/>
            <person name="Juenger T.E."/>
            <person name="Schmutz J."/>
        </authorList>
    </citation>
    <scope>NUCLEOTIDE SEQUENCE</scope>
    <source>
        <strain evidence="2">AP13</strain>
    </source>
</reference>
<evidence type="ECO:0000313" key="2">
    <source>
        <dbReference type="EMBL" id="KAG2618032.1"/>
    </source>
</evidence>
<accession>A0A8T0U0L4</accession>
<name>A0A8T0U0L4_PANVG</name>
<proteinExistence type="predicted"/>
<dbReference type="InterPro" id="IPR004330">
    <property type="entry name" value="FAR1_DNA_bnd_dom"/>
</dbReference>
<dbReference type="EMBL" id="CM029042">
    <property type="protein sequence ID" value="KAG2618032.1"/>
    <property type="molecule type" value="Genomic_DNA"/>
</dbReference>
<sequence>MGVQCIQGVEGLRGSRALVSGDLDASTPRMSCFPALKQKVKSMDLNREASNGESMRTSAIGGTYLWDEASSTMSSHASHAIELGGFGCSIEDGSTLRALLEDDAVSVSQNSTTMGKSRMHEVFGQTENDDAANVRERLDWRNNIDLNILPTQSMLLPDAEDKTNEEQSVVGESIIQVSATADATVGWKRRNIITSGPNCIEDRIGRVSVLQQALMKFADRTTDCIINPEVGMEFDDLHEACEYYNLYSWECGFGIRKGKKRYSNNRANRKLPDDERYQLGQEFNCSCGGKPGDNLKTTSSRTQCPAMLRLSRTGNHGWVVVAHITEHNHELSNSYGEKKTVAITLSLGQVYQRFG</sequence>
<dbReference type="Proteomes" id="UP000823388">
    <property type="component" value="Chromosome 3N"/>
</dbReference>
<protein>
    <recommendedName>
        <fullName evidence="1">FAR1 domain-containing protein</fullName>
    </recommendedName>
</protein>
<dbReference type="Pfam" id="PF03101">
    <property type="entry name" value="FAR1"/>
    <property type="match status" value="1"/>
</dbReference>
<keyword evidence="3" id="KW-1185">Reference proteome</keyword>
<comment type="caution">
    <text evidence="2">The sequence shown here is derived from an EMBL/GenBank/DDBJ whole genome shotgun (WGS) entry which is preliminary data.</text>
</comment>